<dbReference type="InterPro" id="IPR057271">
    <property type="entry name" value="YagK_YfjJ_C"/>
</dbReference>
<dbReference type="Pfam" id="PF11726">
    <property type="entry name" value="YagK_YfjJ_C"/>
    <property type="match status" value="1"/>
</dbReference>
<gene>
    <name evidence="2" type="ORF">DHV72_24260</name>
</gene>
<evidence type="ECO:0000259" key="1">
    <source>
        <dbReference type="Pfam" id="PF11726"/>
    </source>
</evidence>
<feature type="domain" description="YagK/YfjJ C-terminal" evidence="1">
    <location>
        <begin position="26"/>
        <end position="194"/>
    </location>
</feature>
<evidence type="ECO:0000313" key="2">
    <source>
        <dbReference type="EMBL" id="HCK03114.1"/>
    </source>
</evidence>
<dbReference type="Proteomes" id="UP000262210">
    <property type="component" value="Unassembled WGS sequence"/>
</dbReference>
<dbReference type="AlphaFoldDB" id="A0A9C7R1R8"/>
<proteinExistence type="predicted"/>
<reference evidence="2 3" key="1">
    <citation type="journal article" date="2018" name="Nat. Biotechnol.">
        <title>A standardized bacterial taxonomy based on genome phylogeny substantially revises the tree of life.</title>
        <authorList>
            <person name="Parks D.H."/>
            <person name="Chuvochina M."/>
            <person name="Waite D.W."/>
            <person name="Rinke C."/>
            <person name="Skarshewski A."/>
            <person name="Chaumeil P.A."/>
            <person name="Hugenholtz P."/>
        </authorList>
    </citation>
    <scope>NUCLEOTIDE SEQUENCE [LARGE SCALE GENOMIC DNA]</scope>
    <source>
        <strain evidence="2">UBA11264</strain>
    </source>
</reference>
<organism evidence="2 3">
    <name type="scientific">Serratia grimesii</name>
    <dbReference type="NCBI Taxonomy" id="82995"/>
    <lineage>
        <taxon>Bacteria</taxon>
        <taxon>Pseudomonadati</taxon>
        <taxon>Pseudomonadota</taxon>
        <taxon>Gammaproteobacteria</taxon>
        <taxon>Enterobacterales</taxon>
        <taxon>Yersiniaceae</taxon>
        <taxon>Serratia</taxon>
    </lineage>
</organism>
<name>A0A9C7R1R8_9GAMM</name>
<protein>
    <submittedName>
        <fullName evidence="2">Inovirus Gp2 family protein</fullName>
    </submittedName>
</protein>
<accession>A0A9C7R1R8</accession>
<dbReference type="EMBL" id="DPSM01000031">
    <property type="protein sequence ID" value="HCK03114.1"/>
    <property type="molecule type" value="Genomic_DNA"/>
</dbReference>
<sequence>MMKASTTSHNNHYLNRFEQVISLALAKHPRTLAARIDLHLPNEASRNDKNVISRFTDAVKAKVKADRKRSKKTNPKAHDSEVHYIWVKESNQIGNKVHYHVLLMFNKDAYWTLGNYIAEGNLADLIVQAWCSALGVDKEKYRSLVYFPKNPCYHINRNALTKTHDYQALLGRINYMAKDRTKQYSNQARSFGCSVNSGVLMGKQTNKHIPT</sequence>
<evidence type="ECO:0000313" key="3">
    <source>
        <dbReference type="Proteomes" id="UP000262210"/>
    </source>
</evidence>
<comment type="caution">
    <text evidence="2">The sequence shown here is derived from an EMBL/GenBank/DDBJ whole genome shotgun (WGS) entry which is preliminary data.</text>
</comment>